<reference evidence="3 4" key="1">
    <citation type="journal article" date="2013" name="PLoS ONE">
        <title>Predicting the Proteins of Angomonas deanei, Strigomonas culicis and Their Respective Endosymbionts Reveals New Aspects of the Trypanosomatidae Family.</title>
        <authorList>
            <person name="Motta M.C."/>
            <person name="Martins A.C."/>
            <person name="de Souza S.S."/>
            <person name="Catta-Preta C.M."/>
            <person name="Silva R."/>
            <person name="Klein C.C."/>
            <person name="de Almeida L.G."/>
            <person name="de Lima Cunha O."/>
            <person name="Ciapina L.P."/>
            <person name="Brocchi M."/>
            <person name="Colabardini A.C."/>
            <person name="de Araujo Lima B."/>
            <person name="Machado C.R."/>
            <person name="de Almeida Soares C.M."/>
            <person name="Probst C.M."/>
            <person name="de Menezes C.B."/>
            <person name="Thompson C.E."/>
            <person name="Bartholomeu D.C."/>
            <person name="Gradia D.F."/>
            <person name="Pavoni D.P."/>
            <person name="Grisard E.C."/>
            <person name="Fantinatti-Garboggini F."/>
            <person name="Marchini F.K."/>
            <person name="Rodrigues-Luiz G.F."/>
            <person name="Wagner G."/>
            <person name="Goldman G.H."/>
            <person name="Fietto J.L."/>
            <person name="Elias M.C."/>
            <person name="Goldman M.H."/>
            <person name="Sagot M.F."/>
            <person name="Pereira M."/>
            <person name="Stoco P.H."/>
            <person name="de Mendonca-Neto R.P."/>
            <person name="Teixeira S.M."/>
            <person name="Maciel T.E."/>
            <person name="de Oliveira Mendes T.A."/>
            <person name="Urmenyi T.P."/>
            <person name="de Souza W."/>
            <person name="Schenkman S."/>
            <person name="de Vasconcelos A.T."/>
        </authorList>
    </citation>
    <scope>NUCLEOTIDE SEQUENCE [LARGE SCALE GENOMIC DNA]</scope>
</reference>
<dbReference type="Proteomes" id="UP000015354">
    <property type="component" value="Unassembled WGS sequence"/>
</dbReference>
<feature type="transmembrane region" description="Helical" evidence="1">
    <location>
        <begin position="78"/>
        <end position="99"/>
    </location>
</feature>
<name>S9TF52_9TRYP</name>
<dbReference type="AlphaFoldDB" id="S9TF52"/>
<evidence type="ECO:0000256" key="1">
    <source>
        <dbReference type="SAM" id="Phobius"/>
    </source>
</evidence>
<evidence type="ECO:0000256" key="2">
    <source>
        <dbReference type="SAM" id="SignalP"/>
    </source>
</evidence>
<accession>S9TF52</accession>
<dbReference type="EMBL" id="ATMH01010959">
    <property type="protein sequence ID" value="EPY16672.1"/>
    <property type="molecule type" value="Genomic_DNA"/>
</dbReference>
<evidence type="ECO:0000313" key="3">
    <source>
        <dbReference type="EMBL" id="EPY16672.1"/>
    </source>
</evidence>
<organism evidence="3 4">
    <name type="scientific">Strigomonas culicis</name>
    <dbReference type="NCBI Taxonomy" id="28005"/>
    <lineage>
        <taxon>Eukaryota</taxon>
        <taxon>Discoba</taxon>
        <taxon>Euglenozoa</taxon>
        <taxon>Kinetoplastea</taxon>
        <taxon>Metakinetoplastina</taxon>
        <taxon>Trypanosomatida</taxon>
        <taxon>Trypanosomatidae</taxon>
        <taxon>Strigomonadinae</taxon>
        <taxon>Strigomonas</taxon>
    </lineage>
</organism>
<keyword evidence="1" id="KW-0472">Membrane</keyword>
<gene>
    <name evidence="3" type="ORF">STCU_11059</name>
</gene>
<keyword evidence="2" id="KW-0732">Signal</keyword>
<feature type="signal peptide" evidence="2">
    <location>
        <begin position="1"/>
        <end position="21"/>
    </location>
</feature>
<evidence type="ECO:0000313" key="4">
    <source>
        <dbReference type="Proteomes" id="UP000015354"/>
    </source>
</evidence>
<evidence type="ECO:0008006" key="5">
    <source>
        <dbReference type="Google" id="ProtNLM"/>
    </source>
</evidence>
<keyword evidence="1" id="KW-1133">Transmembrane helix</keyword>
<protein>
    <recommendedName>
        <fullName evidence="5">Surface antigen-like protein</fullName>
    </recommendedName>
</protein>
<sequence>MQRLTLVVLFAVLLFVYDTVAMNCPDYTFSYSVLLQICLDCPARCRMCTDAFSCLPGYCDADTVFSNNLCYSPNGTDAAGHTIVYAVAAVLCTTVLAWCY</sequence>
<keyword evidence="4" id="KW-1185">Reference proteome</keyword>
<keyword evidence="1" id="KW-0812">Transmembrane</keyword>
<proteinExistence type="predicted"/>
<feature type="chain" id="PRO_5004557273" description="Surface antigen-like protein" evidence="2">
    <location>
        <begin position="22"/>
        <end position="100"/>
    </location>
</feature>
<comment type="caution">
    <text evidence="3">The sequence shown here is derived from an EMBL/GenBank/DDBJ whole genome shotgun (WGS) entry which is preliminary data.</text>
</comment>